<gene>
    <name evidence="2" type="ordered locus">BURPS1710b_2340</name>
</gene>
<dbReference type="HOGENOM" id="CLU_375848_0_0_4"/>
<dbReference type="Proteomes" id="UP000002700">
    <property type="component" value="Chromosome I"/>
</dbReference>
<sequence length="738" mass="87303">MTNRHRAPATSAAVHAAKWKTAARVARFQPRPPGGRHAAFPGPTRRPTTPNGARCSDLDFRAELDDAVRRDREEIRRLRGVLVHPCEHALAPDRHARQMGRHDGFAREEKRRVHQLERHAALARDLLEHGLHVRRLVKAVFRLDDVEPLARIMDRHSFVVLHIRDVARDERHEDRALVQHLVVLQVVQEAHRHERIVARQIDRGARHAVRRMREQPLQERRERNAVCGGALLDDVTPLVPRHQQEEQQRADAERQPAALLDLQQVRAEEAEIDDEEHADDHRDKQLVPVPDLHHHDGGEDRRDHHRRRHRDAVRGREVVGALEADHDAEDHEQQQPVDDGHVDLPDRELRRMQDLHPRHVAELDRLARQRIRARDHRLRGDDGRDRGQHHERQRRPLRREQEERIFDRLRIEQQQRALAEVVEHERRHHEHVCGEPDRLRAEVPHVRVERLRARQHEHDRAEHDVREQHVLGHERKRVIRIDRRDDHRRARDVIDAERGDRYEPEHHDRAEQLADRRRAVPLDPEQRDQDHDRDRQHEVRQLRCRDFKPFDRRHHRDRRRDHRVAVEHACAEDAERHHQAGDARFRIQRPQRQRHQREHAALAVIVRAHHEQHVLDADDEDDRPEQQRDHAENRAGREGNAVGRTERFLERVQRARADVAENHADRGDRERLQRMLAHGRVIRVGHKSGINPCWGRKNERYSNWARKNAAHWCCQHTTCCGAPSVAWGRNAPSRDGAS</sequence>
<feature type="compositionally biased region" description="Basic residues" evidence="1">
    <location>
        <begin position="586"/>
        <end position="597"/>
    </location>
</feature>
<accession>Q3JRR8</accession>
<dbReference type="EnsemblBacteria" id="ABA47674">
    <property type="protein sequence ID" value="ABA47674"/>
    <property type="gene ID" value="BURPS1710b_2340"/>
</dbReference>
<feature type="region of interest" description="Disordered" evidence="1">
    <location>
        <begin position="269"/>
        <end position="316"/>
    </location>
</feature>
<dbReference type="EMBL" id="CP000124">
    <property type="protein sequence ID" value="ABA47674.1"/>
    <property type="molecule type" value="Genomic_DNA"/>
</dbReference>
<feature type="region of interest" description="Disordered" evidence="1">
    <location>
        <begin position="28"/>
        <end position="53"/>
    </location>
</feature>
<reference evidence="2 3" key="1">
    <citation type="submission" date="2005-09" db="EMBL/GenBank/DDBJ databases">
        <authorList>
            <person name="Woods D.E."/>
            <person name="Nierman W.C."/>
        </authorList>
    </citation>
    <scope>NUCLEOTIDE SEQUENCE [LARGE SCALE GENOMIC DNA]</scope>
    <source>
        <strain evidence="2 3">1710b</strain>
    </source>
</reference>
<feature type="compositionally biased region" description="Basic and acidic residues" evidence="1">
    <location>
        <begin position="278"/>
        <end position="302"/>
    </location>
</feature>
<dbReference type="AlphaFoldDB" id="Q3JRR8"/>
<protein>
    <submittedName>
        <fullName evidence="2">Uncharacterized protein</fullName>
    </submittedName>
</protein>
<feature type="region of interest" description="Disordered" evidence="1">
    <location>
        <begin position="614"/>
        <end position="647"/>
    </location>
</feature>
<evidence type="ECO:0000256" key="1">
    <source>
        <dbReference type="SAM" id="MobiDB-lite"/>
    </source>
</evidence>
<organism evidence="2 3">
    <name type="scientific">Burkholderia pseudomallei (strain 1710b)</name>
    <dbReference type="NCBI Taxonomy" id="320372"/>
    <lineage>
        <taxon>Bacteria</taxon>
        <taxon>Pseudomonadati</taxon>
        <taxon>Pseudomonadota</taxon>
        <taxon>Betaproteobacteria</taxon>
        <taxon>Burkholderiales</taxon>
        <taxon>Burkholderiaceae</taxon>
        <taxon>Burkholderia</taxon>
        <taxon>pseudomallei group</taxon>
    </lineage>
</organism>
<feature type="region of interest" description="Disordered" evidence="1">
    <location>
        <begin position="374"/>
        <end position="399"/>
    </location>
</feature>
<feature type="compositionally biased region" description="Basic and acidic residues" evidence="1">
    <location>
        <begin position="571"/>
        <end position="585"/>
    </location>
</feature>
<dbReference type="KEGG" id="bpm:BURPS1710b_2340"/>
<name>Q3JRR8_BURP1</name>
<proteinExistence type="predicted"/>
<feature type="compositionally biased region" description="Basic and acidic residues" evidence="1">
    <location>
        <begin position="624"/>
        <end position="637"/>
    </location>
</feature>
<evidence type="ECO:0000313" key="3">
    <source>
        <dbReference type="Proteomes" id="UP000002700"/>
    </source>
</evidence>
<feature type="compositionally biased region" description="Basic and acidic residues" evidence="1">
    <location>
        <begin position="378"/>
        <end position="390"/>
    </location>
</feature>
<evidence type="ECO:0000313" key="2">
    <source>
        <dbReference type="EMBL" id="ABA47674.1"/>
    </source>
</evidence>
<feature type="region of interest" description="Disordered" evidence="1">
    <location>
        <begin position="495"/>
        <end position="540"/>
    </location>
</feature>
<feature type="region of interest" description="Disordered" evidence="1">
    <location>
        <begin position="571"/>
        <end position="598"/>
    </location>
</feature>